<keyword evidence="4" id="KW-1185">Reference proteome</keyword>
<evidence type="ECO:0000256" key="2">
    <source>
        <dbReference type="SAM" id="SignalP"/>
    </source>
</evidence>
<protein>
    <submittedName>
        <fullName evidence="3">Uncharacterized protein</fullName>
    </submittedName>
</protein>
<dbReference type="Gene3D" id="2.40.128.590">
    <property type="entry name" value="CpcT/CpeT domain"/>
    <property type="match status" value="1"/>
</dbReference>
<keyword evidence="2" id="KW-0732">Signal</keyword>
<dbReference type="EMBL" id="FN649743">
    <property type="protein sequence ID" value="CBJ48658.1"/>
    <property type="molecule type" value="Genomic_DNA"/>
</dbReference>
<dbReference type="InParanoid" id="D7G1T2"/>
<sequence>MMQRVVLLLLQVVPSAGLLVSWTAARSRLSQKVQRSCTSVDSHTPGGGLSGDEPRDAMVSELLQLFQGEFDNYDQVVADRKAGMTPGPGGGHEHIHCSLKRLDPAEVPEQVAAAAAAPPGSRSSSGEEEEEEEEGAGQGAQQQQPEQPLAVVAAKYYFNGDSNVVFRYRLYSFHACPSLDH</sequence>
<feature type="signal peptide" evidence="2">
    <location>
        <begin position="1"/>
        <end position="17"/>
    </location>
</feature>
<dbReference type="OrthoDB" id="2708at2759"/>
<gene>
    <name evidence="3" type="ORF">Esi_0046_0014</name>
</gene>
<dbReference type="InterPro" id="IPR038672">
    <property type="entry name" value="CpcT/CpeT_sf"/>
</dbReference>
<feature type="compositionally biased region" description="Low complexity" evidence="1">
    <location>
        <begin position="111"/>
        <end position="124"/>
    </location>
</feature>
<organism evidence="3 4">
    <name type="scientific">Ectocarpus siliculosus</name>
    <name type="common">Brown alga</name>
    <name type="synonym">Conferva siliculosa</name>
    <dbReference type="NCBI Taxonomy" id="2880"/>
    <lineage>
        <taxon>Eukaryota</taxon>
        <taxon>Sar</taxon>
        <taxon>Stramenopiles</taxon>
        <taxon>Ochrophyta</taxon>
        <taxon>PX clade</taxon>
        <taxon>Phaeophyceae</taxon>
        <taxon>Ectocarpales</taxon>
        <taxon>Ectocarpaceae</taxon>
        <taxon>Ectocarpus</taxon>
    </lineage>
</organism>
<dbReference type="Proteomes" id="UP000002630">
    <property type="component" value="Linkage Group LG18"/>
</dbReference>
<evidence type="ECO:0000256" key="1">
    <source>
        <dbReference type="SAM" id="MobiDB-lite"/>
    </source>
</evidence>
<name>D7G1T2_ECTSI</name>
<feature type="chain" id="PRO_5003096124" evidence="2">
    <location>
        <begin position="18"/>
        <end position="181"/>
    </location>
</feature>
<accession>D7G1T2</accession>
<evidence type="ECO:0000313" key="3">
    <source>
        <dbReference type="EMBL" id="CBJ48658.1"/>
    </source>
</evidence>
<evidence type="ECO:0000313" key="4">
    <source>
        <dbReference type="Proteomes" id="UP000002630"/>
    </source>
</evidence>
<feature type="compositionally biased region" description="Acidic residues" evidence="1">
    <location>
        <begin position="126"/>
        <end position="135"/>
    </location>
</feature>
<proteinExistence type="predicted"/>
<dbReference type="EMBL" id="FN648663">
    <property type="protein sequence ID" value="CBJ48658.1"/>
    <property type="molecule type" value="Genomic_DNA"/>
</dbReference>
<reference evidence="3 4" key="1">
    <citation type="journal article" date="2010" name="Nature">
        <title>The Ectocarpus genome and the independent evolution of multicellularity in brown algae.</title>
        <authorList>
            <person name="Cock J.M."/>
            <person name="Sterck L."/>
            <person name="Rouze P."/>
            <person name="Scornet D."/>
            <person name="Allen A.E."/>
            <person name="Amoutzias G."/>
            <person name="Anthouard V."/>
            <person name="Artiguenave F."/>
            <person name="Aury J.M."/>
            <person name="Badger J.H."/>
            <person name="Beszteri B."/>
            <person name="Billiau K."/>
            <person name="Bonnet E."/>
            <person name="Bothwell J.H."/>
            <person name="Bowler C."/>
            <person name="Boyen C."/>
            <person name="Brownlee C."/>
            <person name="Carrano C.J."/>
            <person name="Charrier B."/>
            <person name="Cho G.Y."/>
            <person name="Coelho S.M."/>
            <person name="Collen J."/>
            <person name="Corre E."/>
            <person name="Da Silva C."/>
            <person name="Delage L."/>
            <person name="Delaroque N."/>
            <person name="Dittami S.M."/>
            <person name="Doulbeau S."/>
            <person name="Elias M."/>
            <person name="Farnham G."/>
            <person name="Gachon C.M."/>
            <person name="Gschloessl B."/>
            <person name="Heesch S."/>
            <person name="Jabbari K."/>
            <person name="Jubin C."/>
            <person name="Kawai H."/>
            <person name="Kimura K."/>
            <person name="Kloareg B."/>
            <person name="Kupper F.C."/>
            <person name="Lang D."/>
            <person name="Le Bail A."/>
            <person name="Leblanc C."/>
            <person name="Lerouge P."/>
            <person name="Lohr M."/>
            <person name="Lopez P.J."/>
            <person name="Martens C."/>
            <person name="Maumus F."/>
            <person name="Michel G."/>
            <person name="Miranda-Saavedra D."/>
            <person name="Morales J."/>
            <person name="Moreau H."/>
            <person name="Motomura T."/>
            <person name="Nagasato C."/>
            <person name="Napoli C.A."/>
            <person name="Nelson D.R."/>
            <person name="Nyvall-Collen P."/>
            <person name="Peters A.F."/>
            <person name="Pommier C."/>
            <person name="Potin P."/>
            <person name="Poulain J."/>
            <person name="Quesneville H."/>
            <person name="Read B."/>
            <person name="Rensing S.A."/>
            <person name="Ritter A."/>
            <person name="Rousvoal S."/>
            <person name="Samanta M."/>
            <person name="Samson G."/>
            <person name="Schroeder D.C."/>
            <person name="Segurens B."/>
            <person name="Strittmatter M."/>
            <person name="Tonon T."/>
            <person name="Tregear J.W."/>
            <person name="Valentin K."/>
            <person name="von Dassow P."/>
            <person name="Yamagishi T."/>
            <person name="Van de Peer Y."/>
            <person name="Wincker P."/>
        </authorList>
    </citation>
    <scope>NUCLEOTIDE SEQUENCE [LARGE SCALE GENOMIC DNA]</scope>
    <source>
        <strain evidence="4">Ec32 / CCAP1310/4</strain>
    </source>
</reference>
<dbReference type="AlphaFoldDB" id="D7G1T2"/>
<feature type="region of interest" description="Disordered" evidence="1">
    <location>
        <begin position="111"/>
        <end position="146"/>
    </location>
</feature>